<gene>
    <name evidence="1" type="ORF">SPHA_51952</name>
</gene>
<proteinExistence type="predicted"/>
<name>A0A812DB35_ACAPH</name>
<comment type="caution">
    <text evidence="1">The sequence shown here is derived from an EMBL/GenBank/DDBJ whole genome shotgun (WGS) entry which is preliminary data.</text>
</comment>
<sequence>MHSLASLFCLVNNTAYLFNHHQTSKATTIISIIPTTVGQVIIATKFSLQPEFSQTVDLCLSSSRMFSPFLSPCRQPRRGSRGPPGWRRARMTLFSRTSNPFLLSIQLFRLSCSTMTHNGLLWVLTHVMMMYRPIAVSPIRLHLTAVQPTTLSTDFLVSCSTKPGYYSSHSFTRPFSSTCQLQVTEVDLSSVSSLILNVFKKVLREPSPHSVFLER</sequence>
<organism evidence="1 2">
    <name type="scientific">Acanthosepion pharaonis</name>
    <name type="common">Pharaoh cuttlefish</name>
    <name type="synonym">Sepia pharaonis</name>
    <dbReference type="NCBI Taxonomy" id="158019"/>
    <lineage>
        <taxon>Eukaryota</taxon>
        <taxon>Metazoa</taxon>
        <taxon>Spiralia</taxon>
        <taxon>Lophotrochozoa</taxon>
        <taxon>Mollusca</taxon>
        <taxon>Cephalopoda</taxon>
        <taxon>Coleoidea</taxon>
        <taxon>Decapodiformes</taxon>
        <taxon>Sepiida</taxon>
        <taxon>Sepiina</taxon>
        <taxon>Sepiidae</taxon>
        <taxon>Acanthosepion</taxon>
    </lineage>
</organism>
<dbReference type="AlphaFoldDB" id="A0A812DB35"/>
<accession>A0A812DB35</accession>
<evidence type="ECO:0000313" key="2">
    <source>
        <dbReference type="Proteomes" id="UP000597762"/>
    </source>
</evidence>
<protein>
    <submittedName>
        <fullName evidence="1">Uncharacterized protein</fullName>
    </submittedName>
</protein>
<dbReference type="Proteomes" id="UP000597762">
    <property type="component" value="Unassembled WGS sequence"/>
</dbReference>
<dbReference type="EMBL" id="CAHIKZ030003192">
    <property type="protein sequence ID" value="CAE1297352.1"/>
    <property type="molecule type" value="Genomic_DNA"/>
</dbReference>
<keyword evidence="2" id="KW-1185">Reference proteome</keyword>
<reference evidence="1" key="1">
    <citation type="submission" date="2021-01" db="EMBL/GenBank/DDBJ databases">
        <authorList>
            <person name="Li R."/>
            <person name="Bekaert M."/>
        </authorList>
    </citation>
    <scope>NUCLEOTIDE SEQUENCE</scope>
    <source>
        <strain evidence="1">Farmed</strain>
    </source>
</reference>
<evidence type="ECO:0000313" key="1">
    <source>
        <dbReference type="EMBL" id="CAE1297352.1"/>
    </source>
</evidence>